<gene>
    <name evidence="6" type="ordered locus">bpr_I1259</name>
</gene>
<dbReference type="AlphaFoldDB" id="E0S2N0"/>
<dbReference type="HOGENOM" id="CLU_053520_0_0_9"/>
<evidence type="ECO:0000256" key="2">
    <source>
        <dbReference type="ARBA" id="ARBA00022438"/>
    </source>
</evidence>
<accession>E0S2N0</accession>
<dbReference type="GO" id="GO:0006508">
    <property type="term" value="P:proteolysis"/>
    <property type="evidence" value="ECO:0007669"/>
    <property type="project" value="UniProtKB-KW"/>
</dbReference>
<evidence type="ECO:0000313" key="7">
    <source>
        <dbReference type="Proteomes" id="UP000001299"/>
    </source>
</evidence>
<protein>
    <submittedName>
        <fullName evidence="6">Glutamyl aminopeptidase M42 family</fullName>
    </submittedName>
</protein>
<dbReference type="EMBL" id="CP001810">
    <property type="protein sequence ID" value="ADL33997.1"/>
    <property type="molecule type" value="Genomic_DNA"/>
</dbReference>
<dbReference type="GO" id="GO:0004177">
    <property type="term" value="F:aminopeptidase activity"/>
    <property type="evidence" value="ECO:0007669"/>
    <property type="project" value="UniProtKB-KW"/>
</dbReference>
<keyword evidence="3" id="KW-0645">Protease</keyword>
<dbReference type="CDD" id="cd05657">
    <property type="entry name" value="M42_glucanase_like"/>
    <property type="match status" value="1"/>
</dbReference>
<evidence type="ECO:0000256" key="5">
    <source>
        <dbReference type="ARBA" id="ARBA00022801"/>
    </source>
</evidence>
<evidence type="ECO:0000256" key="1">
    <source>
        <dbReference type="ARBA" id="ARBA00006272"/>
    </source>
</evidence>
<proteinExistence type="inferred from homology"/>
<keyword evidence="7" id="KW-1185">Reference proteome</keyword>
<dbReference type="InterPro" id="IPR051464">
    <property type="entry name" value="Peptidase_M42_aminopept"/>
</dbReference>
<evidence type="ECO:0000313" key="6">
    <source>
        <dbReference type="EMBL" id="ADL33997.1"/>
    </source>
</evidence>
<dbReference type="SUPFAM" id="SSF53187">
    <property type="entry name" value="Zn-dependent exopeptidases"/>
    <property type="match status" value="1"/>
</dbReference>
<evidence type="ECO:0000256" key="4">
    <source>
        <dbReference type="ARBA" id="ARBA00022723"/>
    </source>
</evidence>
<organism evidence="6 7">
    <name type="scientific">Butyrivibrio proteoclasticus (strain ATCC 51982 / DSM 14932 / B316)</name>
    <name type="common">Clostridium proteoclasticum</name>
    <dbReference type="NCBI Taxonomy" id="515622"/>
    <lineage>
        <taxon>Bacteria</taxon>
        <taxon>Bacillati</taxon>
        <taxon>Bacillota</taxon>
        <taxon>Clostridia</taxon>
        <taxon>Lachnospirales</taxon>
        <taxon>Lachnospiraceae</taxon>
        <taxon>Butyrivibrio</taxon>
    </lineage>
</organism>
<reference evidence="6 7" key="1">
    <citation type="journal article" date="2010" name="PLoS ONE">
        <title>The glycobiome of the rumen bacterium Butyrivibrio proteoclasticus B316(T) highlights adaptation to a polysaccharide-rich environment.</title>
        <authorList>
            <person name="Kelly W.J."/>
            <person name="Leahy S.C."/>
            <person name="Altermann E."/>
            <person name="Yeoman C.J."/>
            <person name="Dunne J.C."/>
            <person name="Kong Z."/>
            <person name="Pacheco D.M."/>
            <person name="Li D."/>
            <person name="Noel S.J."/>
            <person name="Moon C.D."/>
            <person name="Cookson A.L."/>
            <person name="Attwood G.T."/>
        </authorList>
    </citation>
    <scope>NUCLEOTIDE SEQUENCE [LARGE SCALE GENOMIC DNA]</scope>
    <source>
        <strain evidence="7">ATCC 51982 / DSM 14932 / B316</strain>
    </source>
</reference>
<dbReference type="eggNOG" id="COG1363">
    <property type="taxonomic scope" value="Bacteria"/>
</dbReference>
<keyword evidence="5" id="KW-0378">Hydrolase</keyword>
<dbReference type="Gene3D" id="2.40.30.40">
    <property type="entry name" value="Peptidase M42, domain 2"/>
    <property type="match status" value="1"/>
</dbReference>
<dbReference type="Proteomes" id="UP000001299">
    <property type="component" value="Chromosome 1"/>
</dbReference>
<dbReference type="PANTHER" id="PTHR32481:SF7">
    <property type="entry name" value="AMINOPEPTIDASE YHFE-RELATED"/>
    <property type="match status" value="1"/>
</dbReference>
<evidence type="ECO:0000256" key="3">
    <source>
        <dbReference type="ARBA" id="ARBA00022670"/>
    </source>
</evidence>
<dbReference type="GO" id="GO:0046872">
    <property type="term" value="F:metal ion binding"/>
    <property type="evidence" value="ECO:0007669"/>
    <property type="project" value="UniProtKB-KW"/>
</dbReference>
<name>E0S2N0_BUTPB</name>
<dbReference type="STRING" id="515622.bpr_I1259"/>
<keyword evidence="2 6" id="KW-0031">Aminopeptidase</keyword>
<dbReference type="InterPro" id="IPR023367">
    <property type="entry name" value="Peptidase_M42_dom2"/>
</dbReference>
<sequence>MAVKKTTGKTSKTTKKIDLTKYTDFIVEETLALLNIDSPTGYTEEAAAWVKKEFEKLGFKAAQTNKGGIIVDLTGKDKENGLLLEAHTDTLGGMVATIKGNGRLQLTNLGGMNPNNAETENVRVVTKFNGIYEGTFQLNNASIHVNGEYDDIKRKWDTCEVVLDEDVKTKEETEKLGVSVGDIVCFEPNARVTKSGYIKSRFLDDKLSVGILLGLAKYIKENKVTPKRALYAHITVYEEVGHGGCGSVPEGCTEAISVDMGCVGEGLTCTEKQVSICAKDSGGPYSYEIVKALTKAAIDSGADYAVDIYPHYGSDVEATLRSGNDLRHGLIGAGVYASHGYERSHRDGAENTLRLLIQYSI</sequence>
<keyword evidence="4" id="KW-0479">Metal-binding</keyword>
<dbReference type="KEGG" id="bpb:bpr_I1259"/>
<comment type="similarity">
    <text evidence="1">Belongs to the peptidase M42 family.</text>
</comment>
<dbReference type="RefSeq" id="WP_013280651.1">
    <property type="nucleotide sequence ID" value="NC_014387.1"/>
</dbReference>
<dbReference type="InterPro" id="IPR008007">
    <property type="entry name" value="Peptidase_M42"/>
</dbReference>
<dbReference type="Gene3D" id="3.40.630.10">
    <property type="entry name" value="Zn peptidases"/>
    <property type="match status" value="1"/>
</dbReference>
<dbReference type="Pfam" id="PF05343">
    <property type="entry name" value="Peptidase_M42"/>
    <property type="match status" value="1"/>
</dbReference>
<dbReference type="SUPFAM" id="SSF101821">
    <property type="entry name" value="Aminopeptidase/glucanase lid domain"/>
    <property type="match status" value="1"/>
</dbReference>
<dbReference type="PANTHER" id="PTHR32481">
    <property type="entry name" value="AMINOPEPTIDASE"/>
    <property type="match status" value="1"/>
</dbReference>